<organism evidence="7 8">
    <name type="scientific">Sedimentibacter saalensis</name>
    <dbReference type="NCBI Taxonomy" id="130788"/>
    <lineage>
        <taxon>Bacteria</taxon>
        <taxon>Bacillati</taxon>
        <taxon>Bacillota</taxon>
        <taxon>Tissierellia</taxon>
        <taxon>Sedimentibacter</taxon>
    </lineage>
</organism>
<evidence type="ECO:0000259" key="6">
    <source>
        <dbReference type="SMART" id="SM00909"/>
    </source>
</evidence>
<comment type="caution">
    <text evidence="7">The sequence shown here is derived from an EMBL/GenBank/DDBJ whole genome shotgun (WGS) entry which is preliminary data.</text>
</comment>
<evidence type="ECO:0000313" key="8">
    <source>
        <dbReference type="Proteomes" id="UP000315343"/>
    </source>
</evidence>
<evidence type="ECO:0000256" key="1">
    <source>
        <dbReference type="ARBA" id="ARBA00022485"/>
    </source>
</evidence>
<dbReference type="InterPro" id="IPR039650">
    <property type="entry name" value="HdrA-like"/>
</dbReference>
<evidence type="ECO:0000256" key="5">
    <source>
        <dbReference type="ARBA" id="ARBA00023014"/>
    </source>
</evidence>
<evidence type="ECO:0000256" key="4">
    <source>
        <dbReference type="ARBA" id="ARBA00023004"/>
    </source>
</evidence>
<evidence type="ECO:0000313" key="7">
    <source>
        <dbReference type="EMBL" id="TWH80630.1"/>
    </source>
</evidence>
<dbReference type="OrthoDB" id="9759982at2"/>
<dbReference type="Pfam" id="PF12831">
    <property type="entry name" value="FAD_oxidored"/>
    <property type="match status" value="1"/>
</dbReference>
<dbReference type="InterPro" id="IPR036188">
    <property type="entry name" value="FAD/NAD-bd_sf"/>
</dbReference>
<feature type="domain" description="GerMN" evidence="6">
    <location>
        <begin position="206"/>
        <end position="298"/>
    </location>
</feature>
<dbReference type="AlphaFoldDB" id="A0A562JBY6"/>
<protein>
    <submittedName>
        <fullName evidence="7">Sporulation and spore germination protein</fullName>
    </submittedName>
</protein>
<evidence type="ECO:0000256" key="3">
    <source>
        <dbReference type="ARBA" id="ARBA00023002"/>
    </source>
</evidence>
<dbReference type="EMBL" id="VLKH01000004">
    <property type="protein sequence ID" value="TWH80630.1"/>
    <property type="molecule type" value="Genomic_DNA"/>
</dbReference>
<keyword evidence="8" id="KW-1185">Reference proteome</keyword>
<dbReference type="Pfam" id="PF10646">
    <property type="entry name" value="Germane"/>
    <property type="match status" value="1"/>
</dbReference>
<gene>
    <name evidence="7" type="ORF">LY60_01892</name>
</gene>
<dbReference type="SMART" id="SM00909">
    <property type="entry name" value="Germane"/>
    <property type="match status" value="1"/>
</dbReference>
<dbReference type="SUPFAM" id="SSF51905">
    <property type="entry name" value="FAD/NAD(P)-binding domain"/>
    <property type="match status" value="1"/>
</dbReference>
<keyword evidence="2" id="KW-0479">Metal-binding</keyword>
<dbReference type="GO" id="GO:0051539">
    <property type="term" value="F:4 iron, 4 sulfur cluster binding"/>
    <property type="evidence" value="ECO:0007669"/>
    <property type="project" value="UniProtKB-KW"/>
</dbReference>
<evidence type="ECO:0000256" key="2">
    <source>
        <dbReference type="ARBA" id="ARBA00022723"/>
    </source>
</evidence>
<keyword evidence="3" id="KW-0560">Oxidoreductase</keyword>
<dbReference type="GO" id="GO:0016491">
    <property type="term" value="F:oxidoreductase activity"/>
    <property type="evidence" value="ECO:0007669"/>
    <property type="project" value="UniProtKB-KW"/>
</dbReference>
<dbReference type="InterPro" id="IPR019606">
    <property type="entry name" value="GerMN"/>
</dbReference>
<dbReference type="PANTHER" id="PTHR43498">
    <property type="entry name" value="FERREDOXIN:COB-COM HETERODISULFIDE REDUCTASE SUBUNIT A"/>
    <property type="match status" value="1"/>
</dbReference>
<reference evidence="7 8" key="1">
    <citation type="submission" date="2019-07" db="EMBL/GenBank/DDBJ databases">
        <title>Genomic Encyclopedia of Type Strains, Phase I: the one thousand microbial genomes (KMG-I) project.</title>
        <authorList>
            <person name="Kyrpides N."/>
        </authorList>
    </citation>
    <scope>NUCLEOTIDE SEQUENCE [LARGE SCALE GENOMIC DNA]</scope>
    <source>
        <strain evidence="7 8">DSM 13558</strain>
    </source>
</reference>
<accession>A0A562JBY6</accession>
<keyword evidence="5" id="KW-0411">Iron-sulfur</keyword>
<proteinExistence type="predicted"/>
<keyword evidence="4" id="KW-0408">Iron</keyword>
<sequence>MVIDYFPVLKDTKYTYITAENDEIYEMTIDYVSEDMMQLRTKYADEVNISVIQVSDNKAMMKLSQEESYFRKNLMNYPGNMEILMMGPIEEGRHWSVNGGGVRTITSTTAMVSTPIEMYSAVEVTTVWDNKRTVEYYAKGVGLVKSIVISEEASSDFKDNAKITQNTYYLSEIKRNYKLTEEINFYFPDLKDMKIRNVSEKIEFSTNDITEEVFTSAYYDVVKGNVRVLPKNSRINKLDMDMDHTLHIDLSMEFLSGMNVEAMHEGMILQSLTNTFGRFFGTEQVRFTVDDEDYKSSNIKLRQQPMKVDFVRYPLFYDVVVYGGTASGIMAAVSASREGKDVALIEQTSHLGGMVSGGLSYTDHGNIKVIGGMTKEFFELAGRHYSKKISWFYEPHVAELIFKKMLQEENIHVYFNSLLKEKGGVKKDGTSILSIEMLDGLLFYAQNFIDSTYEGDLMAKSSVSYTVGRESNDVYQESFAGVLPPLGRNNFYYNLKAFDKNGTLYEEISTRLPGPAGSGDEIVQSYNYRLCLTNNPNNQVPFSKPENYRRERYLLVAAWLNFLKESEGRSIKFSDIIFFGPLPNNKYDINNSGPFSTDYIGGSYLYPEADYQQREEIRKEHKEYIQGLLYFVTNDEAVPAELRADAKKWGYAGDEFVDNDYWPYQLYIREARRMVGDYVMTERDVRHDKLKFDAIGMGSYNIDSHNVQRYLTLDGYVQNEGELQIPVTPYQIPYRVMMPKISEADNLIVTVCVSASHIAYSSLRMEPQYMIMGEAAGIAASMAIDKDTAVQHVDTEILKKILIENGAILEVSVD</sequence>
<keyword evidence="1" id="KW-0004">4Fe-4S</keyword>
<name>A0A562JBY6_9FIRM</name>
<dbReference type="PANTHER" id="PTHR43498:SF1">
    <property type="entry name" value="COB--COM HETERODISULFIDE REDUCTASE IRON-SULFUR SUBUNIT A"/>
    <property type="match status" value="1"/>
</dbReference>
<dbReference type="Gene3D" id="3.50.50.60">
    <property type="entry name" value="FAD/NAD(P)-binding domain"/>
    <property type="match status" value="1"/>
</dbReference>
<dbReference type="GO" id="GO:0046872">
    <property type="term" value="F:metal ion binding"/>
    <property type="evidence" value="ECO:0007669"/>
    <property type="project" value="UniProtKB-KW"/>
</dbReference>
<dbReference type="Proteomes" id="UP000315343">
    <property type="component" value="Unassembled WGS sequence"/>
</dbReference>